<proteinExistence type="predicted"/>
<feature type="transmembrane region" description="Helical" evidence="1">
    <location>
        <begin position="40"/>
        <end position="58"/>
    </location>
</feature>
<dbReference type="InterPro" id="IPR021401">
    <property type="entry name" value="DUF3040"/>
</dbReference>
<protein>
    <submittedName>
        <fullName evidence="2">DUF3040 domain-containing protein</fullName>
    </submittedName>
</protein>
<keyword evidence="1" id="KW-0812">Transmembrane</keyword>
<comment type="caution">
    <text evidence="2">The sequence shown here is derived from an EMBL/GenBank/DDBJ whole genome shotgun (WGS) entry which is preliminary data.</text>
</comment>
<organism evidence="2 3">
    <name type="scientific">Paractinoplanes pyxinae</name>
    <dbReference type="NCBI Taxonomy" id="2997416"/>
    <lineage>
        <taxon>Bacteria</taxon>
        <taxon>Bacillati</taxon>
        <taxon>Actinomycetota</taxon>
        <taxon>Actinomycetes</taxon>
        <taxon>Micromonosporales</taxon>
        <taxon>Micromonosporaceae</taxon>
        <taxon>Paractinoplanes</taxon>
    </lineage>
</organism>
<gene>
    <name evidence="2" type="ORF">OWR29_37510</name>
</gene>
<dbReference type="RefSeq" id="WP_267568261.1">
    <property type="nucleotide sequence ID" value="NZ_JAPNTZ010000016.1"/>
</dbReference>
<feature type="transmembrane region" description="Helical" evidence="1">
    <location>
        <begin position="64"/>
        <end position="82"/>
    </location>
</feature>
<dbReference type="Proteomes" id="UP001151002">
    <property type="component" value="Unassembled WGS sequence"/>
</dbReference>
<dbReference type="EMBL" id="JAPNTZ010000016">
    <property type="protein sequence ID" value="MCY1143733.1"/>
    <property type="molecule type" value="Genomic_DNA"/>
</dbReference>
<sequence>MLDDIERRRLADIEAALSSEDPLLARRLGVTAPLSSRRRAAAMVAFAAAFAVAVWVGVLLAGAAASIAAALTVCAIAGGLLLQRRSRTKADPPAQA</sequence>
<evidence type="ECO:0000313" key="3">
    <source>
        <dbReference type="Proteomes" id="UP001151002"/>
    </source>
</evidence>
<keyword evidence="1" id="KW-0472">Membrane</keyword>
<dbReference type="Pfam" id="PF11239">
    <property type="entry name" value="DUF3040"/>
    <property type="match status" value="1"/>
</dbReference>
<evidence type="ECO:0000256" key="1">
    <source>
        <dbReference type="SAM" id="Phobius"/>
    </source>
</evidence>
<accession>A0ABT4BB36</accession>
<name>A0ABT4BB36_9ACTN</name>
<keyword evidence="3" id="KW-1185">Reference proteome</keyword>
<evidence type="ECO:0000313" key="2">
    <source>
        <dbReference type="EMBL" id="MCY1143733.1"/>
    </source>
</evidence>
<keyword evidence="1" id="KW-1133">Transmembrane helix</keyword>
<reference evidence="2" key="1">
    <citation type="submission" date="2022-11" db="EMBL/GenBank/DDBJ databases">
        <authorList>
            <person name="Somphong A."/>
            <person name="Phongsopitanun W."/>
        </authorList>
    </citation>
    <scope>NUCLEOTIDE SEQUENCE</scope>
    <source>
        <strain evidence="2">Pm04-4</strain>
    </source>
</reference>